<sequence length="1210" mass="132097">MVLRIRLAYENTTLKKSTIEKPSRNACCTMDPFDEDVSARVLLRNFLHSEQPSSAVTRSESQRTSSELRRSHRLRKSDAGLLSPRGALRKKLGQNLKEKIFIRSPIQRGTRSSLTLSRNVNTPAVALHSPVEDDLTPRGLLRGILQTEPELSLLVPDRPVSVEHGSASSESSLCSNRPSMGMSNLDLPDLPTMNLTAAIRGISRKRPKRNVNMSVFEREMTDLSEDDAGDKERDATGNLSGASASSLTLSLKTPLVDLRTDGRFLQRKVGKRKAISVEAFEQGIDDLPARKRDRAREQSLENITSGLNDTTAYDLDKSSTVLYSQPVSMATMPHATAFVSMHDRDTVTATQIQREVEGGRVQAADEMEDGEMEEAAEDFDDIDAGVENAEEEAVESVKETEESESEENMEGDELEEEEEAAVESETQEEEVTSGEQVRVVERVSRRAHRSEGVKKIPGMAAGGRGYKSLSHGLQLVDTESKGSAGRAEPGEQEDDAAAESEREERQSVKKIPGMAAGGRGYKSLSHGLQLVDTESKGSAGRAEPGEQEDDAAAESEREERQSASFESDREEEELGMQEGGATESETQEEEVTSGEQVRVAERVSRRAHRSEGVKKIPGMAAGGRGYKSLSHGLQLVDTESKGSAGWAEPGEQEDDAAAEFEREEKQSASSESDREEEELGMQEGGATESETQEGKEIEGDETEEEEEAAAESETQEEEVTSGEQVQVVERVSRRAHRSEGVMKIPGMAAGGRGYKSLSHGLQLVDTESKGSAGRAEPGEQEDDAAAESEREERQSASFESDREEEELGMQEGGATESETQEGEEIEGDETEEEEEAAAESETQEEEVTSGEQVRVVERVSRRAHRSEGVKKIPGMAAGGRGYKSLSHGLQLVDTEGGLGWAEPGPSEGAASRVWHSGTEGGSRPMGVSPSRSSRPPSPVSPNEIPPSPESLRSSAGRGLRQVEEHMGGGDHAEEAEDKENSIPLPHLVSPEMSSPPPQTLHTFTGAGPSTGVRSEGEQSEEEEADDDEEEDDGADSDELSLKTPAFVRQKRRVQTPGHAATPNFLKQIMEARAFLRPQEGPQAGPAAKPKHQRKPQAAPSQEKPGLPKSFIMSTFKHFAKTKVSPVVYPVLKDIMDKYFNRLADDLEAYATHAKRKTIEVQDVELLMRRQGFVTDSMPVNVLIEKYLPHEYRKLLIPMATSGNKVVPKQR</sequence>
<keyword evidence="5" id="KW-0539">Nucleus</keyword>
<feature type="region of interest" description="Disordered" evidence="6">
    <location>
        <begin position="394"/>
        <end position="883"/>
    </location>
</feature>
<comment type="similarity">
    <text evidence="3">Belongs to the CENP-T/CNN1 family.</text>
</comment>
<dbReference type="SUPFAM" id="SSF47113">
    <property type="entry name" value="Histone-fold"/>
    <property type="match status" value="1"/>
</dbReference>
<proteinExistence type="inferred from homology"/>
<evidence type="ECO:0000256" key="1">
    <source>
        <dbReference type="ARBA" id="ARBA00004123"/>
    </source>
</evidence>
<evidence type="ECO:0000256" key="4">
    <source>
        <dbReference type="ARBA" id="ARBA00022454"/>
    </source>
</evidence>
<evidence type="ECO:0000313" key="9">
    <source>
        <dbReference type="Proteomes" id="UP001221898"/>
    </source>
</evidence>
<evidence type="ECO:0000259" key="7">
    <source>
        <dbReference type="Pfam" id="PF15511"/>
    </source>
</evidence>
<dbReference type="Proteomes" id="UP001221898">
    <property type="component" value="Unassembled WGS sequence"/>
</dbReference>
<dbReference type="InterPro" id="IPR009072">
    <property type="entry name" value="Histone-fold"/>
</dbReference>
<feature type="compositionally biased region" description="Acidic residues" evidence="6">
    <location>
        <begin position="698"/>
        <end position="720"/>
    </location>
</feature>
<evidence type="ECO:0000256" key="3">
    <source>
        <dbReference type="ARBA" id="ARBA00010137"/>
    </source>
</evidence>
<feature type="region of interest" description="Disordered" evidence="6">
    <location>
        <begin position="220"/>
        <end position="244"/>
    </location>
</feature>
<dbReference type="Gene3D" id="1.10.20.10">
    <property type="entry name" value="Histone, subunit A"/>
    <property type="match status" value="1"/>
</dbReference>
<gene>
    <name evidence="8" type="ORF">AAFF_G00227500</name>
</gene>
<dbReference type="GO" id="GO:0046982">
    <property type="term" value="F:protein heterodimerization activity"/>
    <property type="evidence" value="ECO:0007669"/>
    <property type="project" value="InterPro"/>
</dbReference>
<dbReference type="GO" id="GO:0000278">
    <property type="term" value="P:mitotic cell cycle"/>
    <property type="evidence" value="ECO:0007669"/>
    <property type="project" value="TreeGrafter"/>
</dbReference>
<reference evidence="8" key="1">
    <citation type="journal article" date="2023" name="Science">
        <title>Genome structures resolve the early diversification of teleost fishes.</title>
        <authorList>
            <person name="Parey E."/>
            <person name="Louis A."/>
            <person name="Montfort J."/>
            <person name="Bouchez O."/>
            <person name="Roques C."/>
            <person name="Iampietro C."/>
            <person name="Lluch J."/>
            <person name="Castinel A."/>
            <person name="Donnadieu C."/>
            <person name="Desvignes T."/>
            <person name="Floi Bucao C."/>
            <person name="Jouanno E."/>
            <person name="Wen M."/>
            <person name="Mejri S."/>
            <person name="Dirks R."/>
            <person name="Jansen H."/>
            <person name="Henkel C."/>
            <person name="Chen W.J."/>
            <person name="Zahm M."/>
            <person name="Cabau C."/>
            <person name="Klopp C."/>
            <person name="Thompson A.W."/>
            <person name="Robinson-Rechavi M."/>
            <person name="Braasch I."/>
            <person name="Lecointre G."/>
            <person name="Bobe J."/>
            <person name="Postlethwait J.H."/>
            <person name="Berthelot C."/>
            <person name="Roest Crollius H."/>
            <person name="Guiguen Y."/>
        </authorList>
    </citation>
    <scope>NUCLEOTIDE SEQUENCE</scope>
    <source>
        <strain evidence="8">NC1722</strain>
    </source>
</reference>
<comment type="caution">
    <text evidence="8">The sequence shown here is derived from an EMBL/GenBank/DDBJ whole genome shotgun (WGS) entry which is preliminary data.</text>
</comment>
<dbReference type="Pfam" id="PF15511">
    <property type="entry name" value="CENP-T_C"/>
    <property type="match status" value="1"/>
</dbReference>
<dbReference type="AlphaFoldDB" id="A0AAD7TC39"/>
<feature type="compositionally biased region" description="Basic and acidic residues" evidence="6">
    <location>
        <begin position="438"/>
        <end position="454"/>
    </location>
</feature>
<feature type="compositionally biased region" description="Polar residues" evidence="6">
    <location>
        <begin position="52"/>
        <end position="65"/>
    </location>
</feature>
<dbReference type="PANTHER" id="PTHR46904">
    <property type="entry name" value="CENTROMERE PROTEIN T"/>
    <property type="match status" value="1"/>
</dbReference>
<feature type="compositionally biased region" description="Acidic residues" evidence="6">
    <location>
        <begin position="401"/>
        <end position="432"/>
    </location>
</feature>
<evidence type="ECO:0000256" key="6">
    <source>
        <dbReference type="SAM" id="MobiDB-lite"/>
    </source>
</evidence>
<dbReference type="GO" id="GO:0000776">
    <property type="term" value="C:kinetochore"/>
    <property type="evidence" value="ECO:0007669"/>
    <property type="project" value="InterPro"/>
</dbReference>
<feature type="compositionally biased region" description="Basic and acidic residues" evidence="6">
    <location>
        <begin position="960"/>
        <end position="972"/>
    </location>
</feature>
<evidence type="ECO:0000256" key="2">
    <source>
        <dbReference type="ARBA" id="ARBA00004286"/>
    </source>
</evidence>
<evidence type="ECO:0000256" key="5">
    <source>
        <dbReference type="ARBA" id="ARBA00023242"/>
    </source>
</evidence>
<dbReference type="GO" id="GO:0007059">
    <property type="term" value="P:chromosome segregation"/>
    <property type="evidence" value="ECO:0007669"/>
    <property type="project" value="TreeGrafter"/>
</dbReference>
<evidence type="ECO:0000313" key="8">
    <source>
        <dbReference type="EMBL" id="KAJ8417907.1"/>
    </source>
</evidence>
<feature type="compositionally biased region" description="Low complexity" evidence="6">
    <location>
        <begin position="921"/>
        <end position="934"/>
    </location>
</feature>
<feature type="region of interest" description="Disordered" evidence="6">
    <location>
        <begin position="895"/>
        <end position="1062"/>
    </location>
</feature>
<name>A0AAD7TC39_9TELE</name>
<keyword evidence="9" id="KW-1185">Reference proteome</keyword>
<comment type="subcellular location">
    <subcellularLocation>
        <location evidence="2">Chromosome</location>
    </subcellularLocation>
    <subcellularLocation>
        <location evidence="1">Nucleus</location>
    </subcellularLocation>
</comment>
<accession>A0AAD7TC39</accession>
<dbReference type="GO" id="GO:0005634">
    <property type="term" value="C:nucleus"/>
    <property type="evidence" value="ECO:0007669"/>
    <property type="project" value="UniProtKB-SubCell"/>
</dbReference>
<dbReference type="GO" id="GO:0051382">
    <property type="term" value="P:kinetochore assembly"/>
    <property type="evidence" value="ECO:0007669"/>
    <property type="project" value="InterPro"/>
</dbReference>
<dbReference type="InterPro" id="IPR028255">
    <property type="entry name" value="CENP-T"/>
</dbReference>
<feature type="compositionally biased region" description="Acidic residues" evidence="6">
    <location>
        <begin position="1017"/>
        <end position="1038"/>
    </location>
</feature>
<dbReference type="EMBL" id="JAINUG010000003">
    <property type="protein sequence ID" value="KAJ8417907.1"/>
    <property type="molecule type" value="Genomic_DNA"/>
</dbReference>
<dbReference type="GO" id="GO:0003677">
    <property type="term" value="F:DNA binding"/>
    <property type="evidence" value="ECO:0007669"/>
    <property type="project" value="InterPro"/>
</dbReference>
<protein>
    <recommendedName>
        <fullName evidence="7">CENP-T/Histone H4 histone fold domain-containing protein</fullName>
    </recommendedName>
</protein>
<feature type="region of interest" description="Disordered" evidence="6">
    <location>
        <begin position="52"/>
        <end position="86"/>
    </location>
</feature>
<keyword evidence="4" id="KW-0158">Chromosome</keyword>
<dbReference type="CDD" id="cd22920">
    <property type="entry name" value="HFD_CENP-T"/>
    <property type="match status" value="1"/>
</dbReference>
<feature type="compositionally biased region" description="Pro residues" evidence="6">
    <location>
        <begin position="935"/>
        <end position="948"/>
    </location>
</feature>
<feature type="compositionally biased region" description="Basic and acidic residues" evidence="6">
    <location>
        <begin position="854"/>
        <end position="870"/>
    </location>
</feature>
<feature type="domain" description="CENP-T/Histone H4 histone fold" evidence="7">
    <location>
        <begin position="1102"/>
        <end position="1199"/>
    </location>
</feature>
<feature type="compositionally biased region" description="Basic and acidic residues" evidence="6">
    <location>
        <begin position="598"/>
        <end position="614"/>
    </location>
</feature>
<feature type="region of interest" description="Disordered" evidence="6">
    <location>
        <begin position="1079"/>
        <end position="1107"/>
    </location>
</feature>
<organism evidence="8 9">
    <name type="scientific">Aldrovandia affinis</name>
    <dbReference type="NCBI Taxonomy" id="143900"/>
    <lineage>
        <taxon>Eukaryota</taxon>
        <taxon>Metazoa</taxon>
        <taxon>Chordata</taxon>
        <taxon>Craniata</taxon>
        <taxon>Vertebrata</taxon>
        <taxon>Euteleostomi</taxon>
        <taxon>Actinopterygii</taxon>
        <taxon>Neopterygii</taxon>
        <taxon>Teleostei</taxon>
        <taxon>Notacanthiformes</taxon>
        <taxon>Halosauridae</taxon>
        <taxon>Aldrovandia</taxon>
    </lineage>
</organism>
<feature type="compositionally biased region" description="Acidic residues" evidence="6">
    <location>
        <begin position="818"/>
        <end position="848"/>
    </location>
</feature>
<dbReference type="PANTHER" id="PTHR46904:SF1">
    <property type="entry name" value="CENTROMERE PROTEIN T"/>
    <property type="match status" value="1"/>
</dbReference>
<dbReference type="InterPro" id="IPR035425">
    <property type="entry name" value="CENP-T/H4_C"/>
</dbReference>